<evidence type="ECO:0000313" key="1">
    <source>
        <dbReference type="EMBL" id="POG80226.1"/>
    </source>
</evidence>
<reference evidence="1 2" key="2">
    <citation type="journal article" date="2018" name="New Phytol.">
        <title>High intraspecific genome diversity in the model arbuscular mycorrhizal symbiont Rhizophagus irregularis.</title>
        <authorList>
            <person name="Chen E.C.H."/>
            <person name="Morin E."/>
            <person name="Beaudet D."/>
            <person name="Noel J."/>
            <person name="Yildirir G."/>
            <person name="Ndikumana S."/>
            <person name="Charron P."/>
            <person name="St-Onge C."/>
            <person name="Giorgi J."/>
            <person name="Kruger M."/>
            <person name="Marton T."/>
            <person name="Ropars J."/>
            <person name="Grigoriev I.V."/>
            <person name="Hainaut M."/>
            <person name="Henrissat B."/>
            <person name="Roux C."/>
            <person name="Martin F."/>
            <person name="Corradi N."/>
        </authorList>
    </citation>
    <scope>NUCLEOTIDE SEQUENCE [LARGE SCALE GENOMIC DNA]</scope>
    <source>
        <strain evidence="1 2">DAOM 197198</strain>
    </source>
</reference>
<dbReference type="EMBL" id="AUPC02000019">
    <property type="protein sequence ID" value="POG80226.1"/>
    <property type="molecule type" value="Genomic_DNA"/>
</dbReference>
<name>A0A2P4QRE9_RHIID</name>
<reference evidence="1 2" key="1">
    <citation type="journal article" date="2013" name="Proc. Natl. Acad. Sci. U.S.A.">
        <title>Genome of an arbuscular mycorrhizal fungus provides insight into the oldest plant symbiosis.</title>
        <authorList>
            <person name="Tisserant E."/>
            <person name="Malbreil M."/>
            <person name="Kuo A."/>
            <person name="Kohler A."/>
            <person name="Symeonidi A."/>
            <person name="Balestrini R."/>
            <person name="Charron P."/>
            <person name="Duensing N."/>
            <person name="Frei Dit Frey N."/>
            <person name="Gianinazzi-Pearson V."/>
            <person name="Gilbert L.B."/>
            <person name="Handa Y."/>
            <person name="Herr J.R."/>
            <person name="Hijri M."/>
            <person name="Koul R."/>
            <person name="Kawaguchi M."/>
            <person name="Krajinski F."/>
            <person name="Lammers P.J."/>
            <person name="Masclaux F.G."/>
            <person name="Murat C."/>
            <person name="Morin E."/>
            <person name="Ndikumana S."/>
            <person name="Pagni M."/>
            <person name="Petitpierre D."/>
            <person name="Requena N."/>
            <person name="Rosikiewicz P."/>
            <person name="Riley R."/>
            <person name="Saito K."/>
            <person name="San Clemente H."/>
            <person name="Shapiro H."/>
            <person name="van Tuinen D."/>
            <person name="Becard G."/>
            <person name="Bonfante P."/>
            <person name="Paszkowski U."/>
            <person name="Shachar-Hill Y.Y."/>
            <person name="Tuskan G.A."/>
            <person name="Young P.W."/>
            <person name="Sanders I.R."/>
            <person name="Henrissat B."/>
            <person name="Rensing S.A."/>
            <person name="Grigoriev I.V."/>
            <person name="Corradi N."/>
            <person name="Roux C."/>
            <person name="Martin F."/>
        </authorList>
    </citation>
    <scope>NUCLEOTIDE SEQUENCE [LARGE SCALE GENOMIC DNA]</scope>
    <source>
        <strain evidence="1 2">DAOM 197198</strain>
    </source>
</reference>
<dbReference type="AlphaFoldDB" id="A0A2P4QRE9"/>
<protein>
    <submittedName>
        <fullName evidence="1">Uncharacterized protein</fullName>
    </submittedName>
</protein>
<keyword evidence="2" id="KW-1185">Reference proteome</keyword>
<organism evidence="1 2">
    <name type="scientific">Rhizophagus irregularis (strain DAOM 181602 / DAOM 197198 / MUCL 43194)</name>
    <name type="common">Arbuscular mycorrhizal fungus</name>
    <name type="synonym">Glomus intraradices</name>
    <dbReference type="NCBI Taxonomy" id="747089"/>
    <lineage>
        <taxon>Eukaryota</taxon>
        <taxon>Fungi</taxon>
        <taxon>Fungi incertae sedis</taxon>
        <taxon>Mucoromycota</taxon>
        <taxon>Glomeromycotina</taxon>
        <taxon>Glomeromycetes</taxon>
        <taxon>Glomerales</taxon>
        <taxon>Glomeraceae</taxon>
        <taxon>Rhizophagus</taxon>
    </lineage>
</organism>
<sequence length="53" mass="6309">MQENIIFTTHQSGSIQIYILYLTLSVPALSRDIFPVNVYFKSLHYMRYSMHIQ</sequence>
<proteinExistence type="predicted"/>
<accession>A0A2P4QRE9</accession>
<gene>
    <name evidence="1" type="ORF">GLOIN_2v1519498</name>
</gene>
<comment type="caution">
    <text evidence="1">The sequence shown here is derived from an EMBL/GenBank/DDBJ whole genome shotgun (WGS) entry which is preliminary data.</text>
</comment>
<dbReference type="Proteomes" id="UP000018888">
    <property type="component" value="Unassembled WGS sequence"/>
</dbReference>
<evidence type="ECO:0000313" key="2">
    <source>
        <dbReference type="Proteomes" id="UP000018888"/>
    </source>
</evidence>